<proteinExistence type="inferred from homology"/>
<evidence type="ECO:0000256" key="2">
    <source>
        <dbReference type="ARBA" id="ARBA00007362"/>
    </source>
</evidence>
<evidence type="ECO:0000256" key="12">
    <source>
        <dbReference type="SAM" id="Phobius"/>
    </source>
</evidence>
<keyword evidence="7 12" id="KW-0812">Transmembrane</keyword>
<evidence type="ECO:0000313" key="14">
    <source>
        <dbReference type="EMBL" id="MCR8631650.1"/>
    </source>
</evidence>
<keyword evidence="5" id="KW-0997">Cell inner membrane</keyword>
<evidence type="ECO:0000256" key="5">
    <source>
        <dbReference type="ARBA" id="ARBA00022519"/>
    </source>
</evidence>
<feature type="transmembrane region" description="Helical" evidence="12">
    <location>
        <begin position="145"/>
        <end position="164"/>
    </location>
</feature>
<keyword evidence="10" id="KW-0443">Lipid metabolism</keyword>
<dbReference type="InterPro" id="IPR037185">
    <property type="entry name" value="EmrE-like"/>
</dbReference>
<feature type="transmembrane region" description="Helical" evidence="12">
    <location>
        <begin position="176"/>
        <end position="197"/>
    </location>
</feature>
<keyword evidence="4" id="KW-0444">Lipid biosynthesis</keyword>
<evidence type="ECO:0000256" key="6">
    <source>
        <dbReference type="ARBA" id="ARBA00022556"/>
    </source>
</evidence>
<evidence type="ECO:0000256" key="3">
    <source>
        <dbReference type="ARBA" id="ARBA00022475"/>
    </source>
</evidence>
<feature type="transmembrane region" description="Helical" evidence="12">
    <location>
        <begin position="31"/>
        <end position="50"/>
    </location>
</feature>
<dbReference type="EMBL" id="JANQBD010000006">
    <property type="protein sequence ID" value="MCR8631650.1"/>
    <property type="molecule type" value="Genomic_DNA"/>
</dbReference>
<evidence type="ECO:0000256" key="8">
    <source>
        <dbReference type="ARBA" id="ARBA00022985"/>
    </source>
</evidence>
<dbReference type="PANTHER" id="PTHR30561:SF9">
    <property type="entry name" value="4-AMINO-4-DEOXY-L-ARABINOSE-PHOSPHOUNDECAPRENOL FLIPPASE SUBUNIT ARNF-RELATED"/>
    <property type="match status" value="1"/>
</dbReference>
<comment type="caution">
    <text evidence="14">The sequence shown here is derived from an EMBL/GenBank/DDBJ whole genome shotgun (WGS) entry which is preliminary data.</text>
</comment>
<evidence type="ECO:0000256" key="7">
    <source>
        <dbReference type="ARBA" id="ARBA00022692"/>
    </source>
</evidence>
<protein>
    <submittedName>
        <fullName evidence="14">SMR family transporter</fullName>
    </submittedName>
</protein>
<dbReference type="InterPro" id="IPR000390">
    <property type="entry name" value="Small_drug/metabolite_transptr"/>
</dbReference>
<dbReference type="InterPro" id="IPR000620">
    <property type="entry name" value="EamA_dom"/>
</dbReference>
<keyword evidence="15" id="KW-1185">Reference proteome</keyword>
<evidence type="ECO:0000256" key="10">
    <source>
        <dbReference type="ARBA" id="ARBA00023098"/>
    </source>
</evidence>
<reference evidence="14 15" key="1">
    <citation type="submission" date="2022-08" db="EMBL/GenBank/DDBJ databases">
        <title>Paenibacillus endoradicis sp. nov., Paenibacillus radicibacter sp. nov and Paenibacillus pararadicis sp. nov., three cold-adapted plant growth-promoting bacteria isolated from root of Larix gmelinii in Great Khingan.</title>
        <authorList>
            <person name="Xue H."/>
        </authorList>
    </citation>
    <scope>NUCLEOTIDE SEQUENCE [LARGE SCALE GENOMIC DNA]</scope>
    <source>
        <strain evidence="14 15">N5-1-1-5</strain>
    </source>
</reference>
<organism evidence="14 15">
    <name type="scientific">Paenibacillus radicis</name>
    <name type="common">ex Xue et al. 2023</name>
    <dbReference type="NCBI Taxonomy" id="2972489"/>
    <lineage>
        <taxon>Bacteria</taxon>
        <taxon>Bacillati</taxon>
        <taxon>Bacillota</taxon>
        <taxon>Bacilli</taxon>
        <taxon>Bacillales</taxon>
        <taxon>Paenibacillaceae</taxon>
        <taxon>Paenibacillus</taxon>
    </lineage>
</organism>
<feature type="transmembrane region" description="Helical" evidence="12">
    <location>
        <begin position="117"/>
        <end position="138"/>
    </location>
</feature>
<feature type="transmembrane region" description="Helical" evidence="12">
    <location>
        <begin position="264"/>
        <end position="282"/>
    </location>
</feature>
<comment type="subcellular location">
    <subcellularLocation>
        <location evidence="1">Cell membrane</location>
        <topology evidence="1">Multi-pass membrane protein</topology>
    </subcellularLocation>
</comment>
<dbReference type="Gene3D" id="1.10.3730.20">
    <property type="match status" value="2"/>
</dbReference>
<keyword evidence="9 12" id="KW-1133">Transmembrane helix</keyword>
<gene>
    <name evidence="14" type="ORF">NV381_10590</name>
</gene>
<keyword evidence="6" id="KW-0441">Lipid A biosynthesis</keyword>
<keyword evidence="3" id="KW-1003">Cell membrane</keyword>
<dbReference type="Pfam" id="PF00892">
    <property type="entry name" value="EamA"/>
    <property type="match status" value="2"/>
</dbReference>
<dbReference type="SUPFAM" id="SSF103481">
    <property type="entry name" value="Multidrug resistance efflux transporter EmrE"/>
    <property type="match status" value="2"/>
</dbReference>
<evidence type="ECO:0000256" key="11">
    <source>
        <dbReference type="ARBA" id="ARBA00023136"/>
    </source>
</evidence>
<evidence type="ECO:0000256" key="4">
    <source>
        <dbReference type="ARBA" id="ARBA00022516"/>
    </source>
</evidence>
<evidence type="ECO:0000313" key="15">
    <source>
        <dbReference type="Proteomes" id="UP001300012"/>
    </source>
</evidence>
<feature type="transmembrane region" description="Helical" evidence="12">
    <location>
        <begin position="239"/>
        <end position="257"/>
    </location>
</feature>
<keyword evidence="8" id="KW-0448">Lipopolysaccharide biosynthesis</keyword>
<comment type="similarity">
    <text evidence="2">Belongs to the EamA transporter family.</text>
</comment>
<accession>A0ABT1YI66</accession>
<evidence type="ECO:0000256" key="1">
    <source>
        <dbReference type="ARBA" id="ARBA00004651"/>
    </source>
</evidence>
<feature type="transmembrane region" description="Helical" evidence="12">
    <location>
        <begin position="209"/>
        <end position="233"/>
    </location>
</feature>
<evidence type="ECO:0000259" key="13">
    <source>
        <dbReference type="Pfam" id="PF00892"/>
    </source>
</evidence>
<name>A0ABT1YI66_9BACL</name>
<feature type="domain" description="EamA" evidence="13">
    <location>
        <begin position="146"/>
        <end position="278"/>
    </location>
</feature>
<dbReference type="PANTHER" id="PTHR30561">
    <property type="entry name" value="SMR FAMILY PROTON-DEPENDENT DRUG EFFLUX TRANSPORTER SUGE"/>
    <property type="match status" value="1"/>
</dbReference>
<keyword evidence="11 12" id="KW-0472">Membrane</keyword>
<feature type="transmembrane region" description="Helical" evidence="12">
    <location>
        <begin position="62"/>
        <end position="79"/>
    </location>
</feature>
<feature type="transmembrane region" description="Helical" evidence="12">
    <location>
        <begin position="6"/>
        <end position="22"/>
    </location>
</feature>
<feature type="transmembrane region" description="Helical" evidence="12">
    <location>
        <begin position="91"/>
        <end position="111"/>
    </location>
</feature>
<sequence length="283" mass="31393">MIQIALMLVLGSGLLHSVWNLFTKQSINKNVFLWMIHLFSSALLLPYLLIELDRHPLELEGYTLLGISFIFQIGYILLLSKAYQHGEMSQVYPMMRGLGALLVPICSILIFQEKLSAIGWIGLGLIVFGLFAIAFYGMNPKNMPIKAITAAVGVGVCITGYTLADKTILGQGHMTPLALLEISNLSYVVTLLIPVLISRQIKQEWARNWKLILVGTFCSPGSYFLFLLAMNIAPLSHISPIREIGTVFGTLFGIWLLKEQQGFMRIMMSAFIALGIISLGIWG</sequence>
<dbReference type="Proteomes" id="UP001300012">
    <property type="component" value="Unassembled WGS sequence"/>
</dbReference>
<evidence type="ECO:0000256" key="9">
    <source>
        <dbReference type="ARBA" id="ARBA00022989"/>
    </source>
</evidence>
<feature type="domain" description="EamA" evidence="13">
    <location>
        <begin position="4"/>
        <end position="134"/>
    </location>
</feature>
<dbReference type="RefSeq" id="WP_258213239.1">
    <property type="nucleotide sequence ID" value="NZ_JANQBD010000006.1"/>
</dbReference>